<feature type="non-terminal residue" evidence="2">
    <location>
        <position position="73"/>
    </location>
</feature>
<comment type="caution">
    <text evidence="2">The sequence shown here is derived from an EMBL/GenBank/DDBJ whole genome shotgun (WGS) entry which is preliminary data.</text>
</comment>
<proteinExistence type="predicted"/>
<protein>
    <submittedName>
        <fullName evidence="2">Uncharacterized protein</fullName>
    </submittedName>
</protein>
<sequence length="73" mass="7459">MQAILDSCESNVSSTSSSIIKTFDEGSTSSTQLLAGGTDTHGTTGIVSASSEDPIKLPDARDHGDVTSTDVVE</sequence>
<name>A0A8S3YR59_9EUPU</name>
<gene>
    <name evidence="2" type="ORF">CUNI_LOCUS3483</name>
</gene>
<dbReference type="Proteomes" id="UP000678393">
    <property type="component" value="Unassembled WGS sequence"/>
</dbReference>
<feature type="region of interest" description="Disordered" evidence="1">
    <location>
        <begin position="23"/>
        <end position="73"/>
    </location>
</feature>
<evidence type="ECO:0000313" key="3">
    <source>
        <dbReference type="Proteomes" id="UP000678393"/>
    </source>
</evidence>
<dbReference type="AlphaFoldDB" id="A0A8S3YR59"/>
<feature type="compositionally biased region" description="Basic and acidic residues" evidence="1">
    <location>
        <begin position="53"/>
        <end position="65"/>
    </location>
</feature>
<accession>A0A8S3YR59</accession>
<reference evidence="2" key="1">
    <citation type="submission" date="2021-04" db="EMBL/GenBank/DDBJ databases">
        <authorList>
            <consortium name="Molecular Ecology Group"/>
        </authorList>
    </citation>
    <scope>NUCLEOTIDE SEQUENCE</scope>
</reference>
<evidence type="ECO:0000313" key="2">
    <source>
        <dbReference type="EMBL" id="CAG5117925.1"/>
    </source>
</evidence>
<organism evidence="2 3">
    <name type="scientific">Candidula unifasciata</name>
    <dbReference type="NCBI Taxonomy" id="100452"/>
    <lineage>
        <taxon>Eukaryota</taxon>
        <taxon>Metazoa</taxon>
        <taxon>Spiralia</taxon>
        <taxon>Lophotrochozoa</taxon>
        <taxon>Mollusca</taxon>
        <taxon>Gastropoda</taxon>
        <taxon>Heterobranchia</taxon>
        <taxon>Euthyneura</taxon>
        <taxon>Panpulmonata</taxon>
        <taxon>Eupulmonata</taxon>
        <taxon>Stylommatophora</taxon>
        <taxon>Helicina</taxon>
        <taxon>Helicoidea</taxon>
        <taxon>Geomitridae</taxon>
        <taxon>Candidula</taxon>
    </lineage>
</organism>
<dbReference type="EMBL" id="CAJHNH020000473">
    <property type="protein sequence ID" value="CAG5117925.1"/>
    <property type="molecule type" value="Genomic_DNA"/>
</dbReference>
<feature type="compositionally biased region" description="Polar residues" evidence="1">
    <location>
        <begin position="40"/>
        <end position="51"/>
    </location>
</feature>
<evidence type="ECO:0000256" key="1">
    <source>
        <dbReference type="SAM" id="MobiDB-lite"/>
    </source>
</evidence>
<keyword evidence="3" id="KW-1185">Reference proteome</keyword>